<proteinExistence type="predicted"/>
<evidence type="ECO:0000313" key="1">
    <source>
        <dbReference type="EMBL" id="MFB9993127.1"/>
    </source>
</evidence>
<gene>
    <name evidence="1" type="ORF">ACFFLM_14235</name>
</gene>
<reference evidence="1 2" key="1">
    <citation type="submission" date="2024-09" db="EMBL/GenBank/DDBJ databases">
        <authorList>
            <person name="Sun Q."/>
            <person name="Mori K."/>
        </authorList>
    </citation>
    <scope>NUCLEOTIDE SEQUENCE [LARGE SCALE GENOMIC DNA]</scope>
    <source>
        <strain evidence="1 2">JCM 13503</strain>
    </source>
</reference>
<dbReference type="EMBL" id="JBHLYR010000045">
    <property type="protein sequence ID" value="MFB9993127.1"/>
    <property type="molecule type" value="Genomic_DNA"/>
</dbReference>
<dbReference type="RefSeq" id="WP_380011338.1">
    <property type="nucleotide sequence ID" value="NZ_JBHLYR010000045.1"/>
</dbReference>
<accession>A0ABV6B1M1</accession>
<comment type="caution">
    <text evidence="1">The sequence shown here is derived from an EMBL/GenBank/DDBJ whole genome shotgun (WGS) entry which is preliminary data.</text>
</comment>
<evidence type="ECO:0000313" key="2">
    <source>
        <dbReference type="Proteomes" id="UP001589733"/>
    </source>
</evidence>
<sequence>MPLTQTGRRATAAGINALFPHLTIAGVDRENVLGEISSAC</sequence>
<dbReference type="Proteomes" id="UP001589733">
    <property type="component" value="Unassembled WGS sequence"/>
</dbReference>
<organism evidence="1 2">
    <name type="scientific">Deinococcus oregonensis</name>
    <dbReference type="NCBI Taxonomy" id="1805970"/>
    <lineage>
        <taxon>Bacteria</taxon>
        <taxon>Thermotogati</taxon>
        <taxon>Deinococcota</taxon>
        <taxon>Deinococci</taxon>
        <taxon>Deinococcales</taxon>
        <taxon>Deinococcaceae</taxon>
        <taxon>Deinococcus</taxon>
    </lineage>
</organism>
<protein>
    <submittedName>
        <fullName evidence="1">Uncharacterized protein</fullName>
    </submittedName>
</protein>
<name>A0ABV6B1M1_9DEIO</name>
<keyword evidence="2" id="KW-1185">Reference proteome</keyword>